<dbReference type="GO" id="GO:0008270">
    <property type="term" value="F:zinc ion binding"/>
    <property type="evidence" value="ECO:0007669"/>
    <property type="project" value="TreeGrafter"/>
</dbReference>
<evidence type="ECO:0000313" key="10">
    <source>
        <dbReference type="Proteomes" id="UP000192602"/>
    </source>
</evidence>
<keyword evidence="7" id="KW-0804">Transcription</keyword>
<protein>
    <submittedName>
        <fullName evidence="9">Fur family transcriptional regulator, peroxide stress response regulator</fullName>
    </submittedName>
</protein>
<dbReference type="CDD" id="cd07153">
    <property type="entry name" value="Fur_like"/>
    <property type="match status" value="1"/>
</dbReference>
<feature type="binding site" evidence="8">
    <location>
        <position position="133"/>
    </location>
    <ligand>
        <name>Zn(2+)</name>
        <dbReference type="ChEBI" id="CHEBI:29105"/>
    </ligand>
</feature>
<evidence type="ECO:0000256" key="1">
    <source>
        <dbReference type="ARBA" id="ARBA00002997"/>
    </source>
</evidence>
<dbReference type="EMBL" id="FWWZ01000001">
    <property type="protein sequence ID" value="SMC09388.1"/>
    <property type="molecule type" value="Genomic_DNA"/>
</dbReference>
<evidence type="ECO:0000256" key="8">
    <source>
        <dbReference type="PIRSR" id="PIRSR602481-1"/>
    </source>
</evidence>
<dbReference type="InterPro" id="IPR043135">
    <property type="entry name" value="Fur_C"/>
</dbReference>
<dbReference type="Gene3D" id="1.10.10.10">
    <property type="entry name" value="Winged helix-like DNA-binding domain superfamily/Winged helix DNA-binding domain"/>
    <property type="match status" value="1"/>
</dbReference>
<accession>A0A1W1WST6</accession>
<keyword evidence="6" id="KW-0238">DNA-binding</keyword>
<dbReference type="AlphaFoldDB" id="A0A1W1WST6"/>
<dbReference type="PANTHER" id="PTHR33202">
    <property type="entry name" value="ZINC UPTAKE REGULATION PROTEIN"/>
    <property type="match status" value="1"/>
</dbReference>
<dbReference type="SUPFAM" id="SSF46785">
    <property type="entry name" value="Winged helix' DNA-binding domain"/>
    <property type="match status" value="1"/>
</dbReference>
<organism evidence="9 10">
    <name type="scientific">Nitratiruptor tergarcus DSM 16512</name>
    <dbReference type="NCBI Taxonomy" id="1069081"/>
    <lineage>
        <taxon>Bacteria</taxon>
        <taxon>Pseudomonadati</taxon>
        <taxon>Campylobacterota</taxon>
        <taxon>Epsilonproteobacteria</taxon>
        <taxon>Nautiliales</taxon>
        <taxon>Nitratiruptoraceae</taxon>
        <taxon>Nitratiruptor</taxon>
    </lineage>
</organism>
<comment type="cofactor">
    <cofactor evidence="8">
        <name>Zn(2+)</name>
        <dbReference type="ChEBI" id="CHEBI:29105"/>
    </cofactor>
    <text evidence="8">Binds 1 zinc ion per subunit.</text>
</comment>
<dbReference type="GO" id="GO:0000976">
    <property type="term" value="F:transcription cis-regulatory region binding"/>
    <property type="evidence" value="ECO:0007669"/>
    <property type="project" value="TreeGrafter"/>
</dbReference>
<dbReference type="GO" id="GO:0045892">
    <property type="term" value="P:negative regulation of DNA-templated transcription"/>
    <property type="evidence" value="ECO:0007669"/>
    <property type="project" value="TreeGrafter"/>
</dbReference>
<dbReference type="GO" id="GO:1900376">
    <property type="term" value="P:regulation of secondary metabolite biosynthetic process"/>
    <property type="evidence" value="ECO:0007669"/>
    <property type="project" value="TreeGrafter"/>
</dbReference>
<dbReference type="Gene3D" id="3.30.1490.190">
    <property type="match status" value="1"/>
</dbReference>
<dbReference type="InterPro" id="IPR002481">
    <property type="entry name" value="FUR"/>
</dbReference>
<keyword evidence="8" id="KW-0479">Metal-binding</keyword>
<dbReference type="GO" id="GO:0003700">
    <property type="term" value="F:DNA-binding transcription factor activity"/>
    <property type="evidence" value="ECO:0007669"/>
    <property type="project" value="InterPro"/>
</dbReference>
<dbReference type="STRING" id="1069081.SAMN05660197_1195"/>
<evidence type="ECO:0000256" key="7">
    <source>
        <dbReference type="ARBA" id="ARBA00023163"/>
    </source>
</evidence>
<evidence type="ECO:0000256" key="3">
    <source>
        <dbReference type="ARBA" id="ARBA00022491"/>
    </source>
</evidence>
<feature type="binding site" evidence="8">
    <location>
        <position position="130"/>
    </location>
    <ligand>
        <name>Zn(2+)</name>
        <dbReference type="ChEBI" id="CHEBI:29105"/>
    </ligand>
</feature>
<dbReference type="RefSeq" id="WP_084275619.1">
    <property type="nucleotide sequence ID" value="NZ_AP026671.1"/>
</dbReference>
<keyword evidence="3" id="KW-0678">Repressor</keyword>
<dbReference type="InterPro" id="IPR036390">
    <property type="entry name" value="WH_DNA-bd_sf"/>
</dbReference>
<dbReference type="Pfam" id="PF01475">
    <property type="entry name" value="FUR"/>
    <property type="match status" value="1"/>
</dbReference>
<dbReference type="PANTHER" id="PTHR33202:SF7">
    <property type="entry name" value="FERRIC UPTAKE REGULATION PROTEIN"/>
    <property type="match status" value="1"/>
</dbReference>
<gene>
    <name evidence="9" type="ORF">SAMN05660197_1195</name>
</gene>
<keyword evidence="10" id="KW-1185">Reference proteome</keyword>
<comment type="function">
    <text evidence="1">Acts as a global negative controlling element, employing Fe(2+) as a cofactor to bind the operator of the repressed genes.</text>
</comment>
<feature type="binding site" evidence="8">
    <location>
        <position position="94"/>
    </location>
    <ligand>
        <name>Zn(2+)</name>
        <dbReference type="ChEBI" id="CHEBI:29105"/>
    </ligand>
</feature>
<evidence type="ECO:0000313" key="9">
    <source>
        <dbReference type="EMBL" id="SMC09388.1"/>
    </source>
</evidence>
<name>A0A1W1WST6_9BACT</name>
<feature type="binding site" evidence="8">
    <location>
        <position position="97"/>
    </location>
    <ligand>
        <name>Zn(2+)</name>
        <dbReference type="ChEBI" id="CHEBI:29105"/>
    </ligand>
</feature>
<dbReference type="InterPro" id="IPR036388">
    <property type="entry name" value="WH-like_DNA-bd_sf"/>
</dbReference>
<comment type="similarity">
    <text evidence="2">Belongs to the Fur family.</text>
</comment>
<evidence type="ECO:0000256" key="4">
    <source>
        <dbReference type="ARBA" id="ARBA00022833"/>
    </source>
</evidence>
<evidence type="ECO:0000256" key="6">
    <source>
        <dbReference type="ARBA" id="ARBA00023125"/>
    </source>
</evidence>
<sequence length="134" mass="15448">MEKRYVEYTNMLKEKELKSTPQRVAMLGILEQKGHADIEDIYSEIKKEFVSISLATVYKNINTLLEAGIIQEIKVPHKKSKFELKKHKHSHFVCEKCGNVYDVEQPKSIDIELPEGFKPKETSLMLSGICPKCH</sequence>
<reference evidence="10" key="1">
    <citation type="submission" date="2017-04" db="EMBL/GenBank/DDBJ databases">
        <authorList>
            <person name="Varghese N."/>
            <person name="Submissions S."/>
        </authorList>
    </citation>
    <scope>NUCLEOTIDE SEQUENCE [LARGE SCALE GENOMIC DNA]</scope>
    <source>
        <strain evidence="10">DSM 16512</strain>
    </source>
</reference>
<dbReference type="Proteomes" id="UP000192602">
    <property type="component" value="Unassembled WGS sequence"/>
</dbReference>
<proteinExistence type="inferred from homology"/>
<keyword evidence="4 8" id="KW-0862">Zinc</keyword>
<evidence type="ECO:0000256" key="2">
    <source>
        <dbReference type="ARBA" id="ARBA00007957"/>
    </source>
</evidence>
<evidence type="ECO:0000256" key="5">
    <source>
        <dbReference type="ARBA" id="ARBA00023015"/>
    </source>
</evidence>
<keyword evidence="5" id="KW-0805">Transcription regulation</keyword>
<dbReference type="OrthoDB" id="8659436at2"/>